<keyword evidence="2" id="KW-0805">Transcription regulation</keyword>
<dbReference type="InterPro" id="IPR000847">
    <property type="entry name" value="LysR_HTH_N"/>
</dbReference>
<evidence type="ECO:0000256" key="4">
    <source>
        <dbReference type="ARBA" id="ARBA00023163"/>
    </source>
</evidence>
<keyword evidence="4" id="KW-0804">Transcription</keyword>
<dbReference type="Proteomes" id="UP000774130">
    <property type="component" value="Unassembled WGS sequence"/>
</dbReference>
<dbReference type="Pfam" id="PF03466">
    <property type="entry name" value="LysR_substrate"/>
    <property type="match status" value="1"/>
</dbReference>
<dbReference type="PROSITE" id="PS50931">
    <property type="entry name" value="HTH_LYSR"/>
    <property type="match status" value="1"/>
</dbReference>
<proteinExistence type="inferred from homology"/>
<accession>A0ABS6T9W3</accession>
<dbReference type="Pfam" id="PF00126">
    <property type="entry name" value="HTH_1"/>
    <property type="match status" value="1"/>
</dbReference>
<evidence type="ECO:0000256" key="2">
    <source>
        <dbReference type="ARBA" id="ARBA00023015"/>
    </source>
</evidence>
<gene>
    <name evidence="6" type="ORF">KUA55_03320</name>
</gene>
<evidence type="ECO:0000256" key="3">
    <source>
        <dbReference type="ARBA" id="ARBA00023125"/>
    </source>
</evidence>
<evidence type="ECO:0000256" key="1">
    <source>
        <dbReference type="ARBA" id="ARBA00009437"/>
    </source>
</evidence>
<organism evidence="6 7">
    <name type="scientific">Enterococcus alishanensis</name>
    <dbReference type="NCBI Taxonomy" id="1303817"/>
    <lineage>
        <taxon>Bacteria</taxon>
        <taxon>Bacillati</taxon>
        <taxon>Bacillota</taxon>
        <taxon>Bacilli</taxon>
        <taxon>Lactobacillales</taxon>
        <taxon>Enterococcaceae</taxon>
        <taxon>Enterococcus</taxon>
    </lineage>
</organism>
<dbReference type="PANTHER" id="PTHR30346">
    <property type="entry name" value="TRANSCRIPTIONAL DUAL REGULATOR HCAR-RELATED"/>
    <property type="match status" value="1"/>
</dbReference>
<dbReference type="PANTHER" id="PTHR30346:SF0">
    <property type="entry name" value="HCA OPERON TRANSCRIPTIONAL ACTIVATOR HCAR"/>
    <property type="match status" value="1"/>
</dbReference>
<evidence type="ECO:0000313" key="7">
    <source>
        <dbReference type="Proteomes" id="UP000774130"/>
    </source>
</evidence>
<dbReference type="RefSeq" id="WP_218324743.1">
    <property type="nucleotide sequence ID" value="NZ_JAHUZB010000001.1"/>
</dbReference>
<sequence length="308" mass="35364">MRIQQLQYLEEIVKTGSINEAAKQLFLTQPSVSNAIKELENELNLKLLLRSKMGVSLTDEGREFMIYARQILDQVNLLEERYKQQSKRKQAFSVSAQHYAFVVHAFVELIRGVESEKYQFTLRETETQNILTDLSSFKSEIGILYLNDFNQKVLKKLFKEENLIFTPLFDAKPHVFVGIQNPLTKKTTVSLEDLLDYPYLSYEQGEGNSFYFSEEILSTLDHKKQIKVSDRATIFNLMVGLNGYTISSGIISSELNDDKIVAIPLEVEDTITLGWLKHEQTALTPIANEYLEMLKTHIRGFGFTIIGE</sequence>
<comment type="similarity">
    <text evidence="1">Belongs to the LysR transcriptional regulatory family.</text>
</comment>
<reference evidence="6 7" key="1">
    <citation type="submission" date="2021-06" db="EMBL/GenBank/DDBJ databases">
        <title>Enterococcus alishanensis sp. nov., a novel lactic acid bacterium isolated from fresh coffee beans.</title>
        <authorList>
            <person name="Chen Y.-S."/>
        </authorList>
    </citation>
    <scope>NUCLEOTIDE SEQUENCE [LARGE SCALE GENOMIC DNA]</scope>
    <source>
        <strain evidence="6 7">ALS3</strain>
    </source>
</reference>
<keyword evidence="7" id="KW-1185">Reference proteome</keyword>
<protein>
    <submittedName>
        <fullName evidence="6">LysR family transcriptional regulator</fullName>
    </submittedName>
</protein>
<dbReference type="InterPro" id="IPR005119">
    <property type="entry name" value="LysR_subst-bd"/>
</dbReference>
<dbReference type="CDD" id="cd05466">
    <property type="entry name" value="PBP2_LTTR_substrate"/>
    <property type="match status" value="1"/>
</dbReference>
<keyword evidence="3" id="KW-0238">DNA-binding</keyword>
<name>A0ABS6T9W3_9ENTE</name>
<dbReference type="EMBL" id="JAHUZB010000001">
    <property type="protein sequence ID" value="MBV7389696.1"/>
    <property type="molecule type" value="Genomic_DNA"/>
</dbReference>
<comment type="caution">
    <text evidence="6">The sequence shown here is derived from an EMBL/GenBank/DDBJ whole genome shotgun (WGS) entry which is preliminary data.</text>
</comment>
<feature type="domain" description="HTH lysR-type" evidence="5">
    <location>
        <begin position="1"/>
        <end position="58"/>
    </location>
</feature>
<evidence type="ECO:0000313" key="6">
    <source>
        <dbReference type="EMBL" id="MBV7389696.1"/>
    </source>
</evidence>
<evidence type="ECO:0000259" key="5">
    <source>
        <dbReference type="PROSITE" id="PS50931"/>
    </source>
</evidence>